<organism evidence="1">
    <name type="scientific">Rhizophora mucronata</name>
    <name type="common">Asiatic mangrove</name>
    <dbReference type="NCBI Taxonomy" id="61149"/>
    <lineage>
        <taxon>Eukaryota</taxon>
        <taxon>Viridiplantae</taxon>
        <taxon>Streptophyta</taxon>
        <taxon>Embryophyta</taxon>
        <taxon>Tracheophyta</taxon>
        <taxon>Spermatophyta</taxon>
        <taxon>Magnoliopsida</taxon>
        <taxon>eudicotyledons</taxon>
        <taxon>Gunneridae</taxon>
        <taxon>Pentapetalae</taxon>
        <taxon>rosids</taxon>
        <taxon>fabids</taxon>
        <taxon>Malpighiales</taxon>
        <taxon>Rhizophoraceae</taxon>
        <taxon>Rhizophora</taxon>
    </lineage>
</organism>
<protein>
    <submittedName>
        <fullName evidence="1">Uncharacterized protein MANES_17G083800</fullName>
    </submittedName>
</protein>
<evidence type="ECO:0000313" key="1">
    <source>
        <dbReference type="EMBL" id="MBX33368.1"/>
    </source>
</evidence>
<reference evidence="1" key="1">
    <citation type="submission" date="2018-02" db="EMBL/GenBank/DDBJ databases">
        <title>Rhizophora mucronata_Transcriptome.</title>
        <authorList>
            <person name="Meera S.P."/>
            <person name="Sreeshan A."/>
            <person name="Augustine A."/>
        </authorList>
    </citation>
    <scope>NUCLEOTIDE SEQUENCE</scope>
    <source>
        <tissue evidence="1">Leaf</tissue>
    </source>
</reference>
<dbReference type="AlphaFoldDB" id="A0A2P2MT31"/>
<proteinExistence type="predicted"/>
<sequence length="23" mass="2865">MLRILSYACMNLKNQEYHLVRRI</sequence>
<name>A0A2P2MT31_RHIMU</name>
<dbReference type="EMBL" id="GGEC01052884">
    <property type="protein sequence ID" value="MBX33368.1"/>
    <property type="molecule type" value="Transcribed_RNA"/>
</dbReference>
<accession>A0A2P2MT31</accession>